<reference evidence="2" key="1">
    <citation type="submission" date="2022-11" db="UniProtKB">
        <authorList>
            <consortium name="WormBaseParasite"/>
        </authorList>
    </citation>
    <scope>IDENTIFICATION</scope>
</reference>
<keyword evidence="1" id="KW-1185">Reference proteome</keyword>
<dbReference type="WBParaSite" id="nRc.2.0.1.t34270-RA">
    <property type="protein sequence ID" value="nRc.2.0.1.t34270-RA"/>
    <property type="gene ID" value="nRc.2.0.1.g34270"/>
</dbReference>
<name>A0A915K6C0_ROMCU</name>
<evidence type="ECO:0000313" key="1">
    <source>
        <dbReference type="Proteomes" id="UP000887565"/>
    </source>
</evidence>
<evidence type="ECO:0000313" key="2">
    <source>
        <dbReference type="WBParaSite" id="nRc.2.0.1.t34270-RA"/>
    </source>
</evidence>
<dbReference type="AlphaFoldDB" id="A0A915K6C0"/>
<dbReference type="Proteomes" id="UP000887565">
    <property type="component" value="Unplaced"/>
</dbReference>
<accession>A0A915K6C0</accession>
<organism evidence="1 2">
    <name type="scientific">Romanomermis culicivorax</name>
    <name type="common">Nematode worm</name>
    <dbReference type="NCBI Taxonomy" id="13658"/>
    <lineage>
        <taxon>Eukaryota</taxon>
        <taxon>Metazoa</taxon>
        <taxon>Ecdysozoa</taxon>
        <taxon>Nematoda</taxon>
        <taxon>Enoplea</taxon>
        <taxon>Dorylaimia</taxon>
        <taxon>Mermithida</taxon>
        <taxon>Mermithoidea</taxon>
        <taxon>Mermithidae</taxon>
        <taxon>Romanomermis</taxon>
    </lineage>
</organism>
<sequence>MATNCIFKRLCMFRIDEHIRDVLSSKIQTILVCGIEETFHEQIYKYFHTPSKSPSSSRIRLLKDCKAKNSTHGSSLRHFIKTSISN</sequence>
<protein>
    <submittedName>
        <fullName evidence="2">Uncharacterized protein</fullName>
    </submittedName>
</protein>
<proteinExistence type="predicted"/>